<dbReference type="EMBL" id="CAUYUJ010010357">
    <property type="protein sequence ID" value="CAK0829174.1"/>
    <property type="molecule type" value="Genomic_DNA"/>
</dbReference>
<gene>
    <name evidence="1" type="ORF">PCOR1329_LOCUS28198</name>
</gene>
<proteinExistence type="predicted"/>
<accession>A0ABN9SB28</accession>
<organism evidence="1 2">
    <name type="scientific">Prorocentrum cordatum</name>
    <dbReference type="NCBI Taxonomy" id="2364126"/>
    <lineage>
        <taxon>Eukaryota</taxon>
        <taxon>Sar</taxon>
        <taxon>Alveolata</taxon>
        <taxon>Dinophyceae</taxon>
        <taxon>Prorocentrales</taxon>
        <taxon>Prorocentraceae</taxon>
        <taxon>Prorocentrum</taxon>
    </lineage>
</organism>
<evidence type="ECO:0000313" key="2">
    <source>
        <dbReference type="Proteomes" id="UP001189429"/>
    </source>
</evidence>
<name>A0ABN9SB28_9DINO</name>
<keyword evidence="2" id="KW-1185">Reference proteome</keyword>
<comment type="caution">
    <text evidence="1">The sequence shown here is derived from an EMBL/GenBank/DDBJ whole genome shotgun (WGS) entry which is preliminary data.</text>
</comment>
<evidence type="ECO:0000313" key="1">
    <source>
        <dbReference type="EMBL" id="CAK0829174.1"/>
    </source>
</evidence>
<protein>
    <submittedName>
        <fullName evidence="1">Uncharacterized protein</fullName>
    </submittedName>
</protein>
<reference evidence="1" key="1">
    <citation type="submission" date="2023-10" db="EMBL/GenBank/DDBJ databases">
        <authorList>
            <person name="Chen Y."/>
            <person name="Shah S."/>
            <person name="Dougan E. K."/>
            <person name="Thang M."/>
            <person name="Chan C."/>
        </authorList>
    </citation>
    <scope>NUCLEOTIDE SEQUENCE [LARGE SCALE GENOMIC DNA]</scope>
</reference>
<dbReference type="Proteomes" id="UP001189429">
    <property type="component" value="Unassembled WGS sequence"/>
</dbReference>
<sequence length="158" mass="17132">MYWTASVFSNSVGRLIVSEPRDDCATTAPAHPDAFYVQQLEHARRAVDDLCPDSFADKRELVQWMLNNPGSLLEAGEELPADAELELLPEPGVQEHRDDEPEFLETCADENAMQCDSEDDGDPTFSAQVIDAASPPAGAHSHNADVPALVASGVVEVR</sequence>